<dbReference type="AlphaFoldDB" id="A0A5C5FRP3"/>
<feature type="compositionally biased region" description="Basic and acidic residues" evidence="1">
    <location>
        <begin position="314"/>
        <end position="327"/>
    </location>
</feature>
<proteinExistence type="predicted"/>
<evidence type="ECO:0000313" key="4">
    <source>
        <dbReference type="Proteomes" id="UP000311382"/>
    </source>
</evidence>
<evidence type="ECO:0000259" key="2">
    <source>
        <dbReference type="PROSITE" id="PS51745"/>
    </source>
</evidence>
<keyword evidence="4" id="KW-1185">Reference proteome</keyword>
<feature type="domain" description="PB1" evidence="2">
    <location>
        <begin position="1"/>
        <end position="55"/>
    </location>
</feature>
<accession>A0A5C5FRP3</accession>
<evidence type="ECO:0000256" key="1">
    <source>
        <dbReference type="SAM" id="MobiDB-lite"/>
    </source>
</evidence>
<feature type="compositionally biased region" description="Basic and acidic residues" evidence="1">
    <location>
        <begin position="346"/>
        <end position="386"/>
    </location>
</feature>
<protein>
    <submittedName>
        <fullName evidence="3">Proteophosphoglycan ppg4</fullName>
    </submittedName>
</protein>
<comment type="caution">
    <text evidence="3">The sequence shown here is derived from an EMBL/GenBank/DDBJ whole genome shotgun (WGS) entry which is preliminary data.</text>
</comment>
<dbReference type="PROSITE" id="PS51745">
    <property type="entry name" value="PB1"/>
    <property type="match status" value="1"/>
</dbReference>
<dbReference type="EMBL" id="SOZI01000094">
    <property type="protein sequence ID" value="TNY19493.1"/>
    <property type="molecule type" value="Genomic_DNA"/>
</dbReference>
<sequence length="519" mass="55414">MPTIPVKLAPDQAIQLTYRDGDGDDITLSTDVELREYLESAQACSFILRLPSHTAHSGVATTLYSADAADVDDWEFEDGKDDDKEPVTSKAPVSTNETASTPTLLDEPREVADAAAADPEETPLAPAAAAASVAERTQALIDAEFPTSTSTNDTSAAADPIDEPLPHLPNSGSPDMPFTGLPSSFASLLSGLPSHAGALGTHVSSLLSSPQSALGRLSALAADPMGAGAAALDLSDLGRSVAQLSAHLSDAAREVVEGVRKEADAVRGEFEELKAEVAREKSRFEDEVRRAMEQAKETPSPFAPRSAAATAPREASEEYEMHARGAPEEPYVQRTGTGPAPSLAERMSREERRCVRERRRQEKEARREARRAQKAADKAARKEAKLKAAQAAGATAAPVAVPTAESKDVKRDVSSSSLFEGSMSTMPGSLPTPREWAAATNASVSNSAFYPRVGQEQEHHDDDDKPVLLTNFLLACDELGMDVSDPRVRIALTDTWCDLNGRGLSRMVARALDEFCERE</sequence>
<feature type="compositionally biased region" description="Polar residues" evidence="1">
    <location>
        <begin position="418"/>
        <end position="427"/>
    </location>
</feature>
<dbReference type="Proteomes" id="UP000311382">
    <property type="component" value="Unassembled WGS sequence"/>
</dbReference>
<gene>
    <name evidence="3" type="ORF">DMC30DRAFT_303506</name>
</gene>
<reference evidence="3 4" key="1">
    <citation type="submission" date="2019-03" db="EMBL/GenBank/DDBJ databases">
        <title>Rhodosporidium diobovatum UCD-FST 08-225 genome sequencing, assembly, and annotation.</title>
        <authorList>
            <person name="Fakankun I.U."/>
            <person name="Fristensky B."/>
            <person name="Levin D.B."/>
        </authorList>
    </citation>
    <scope>NUCLEOTIDE SEQUENCE [LARGE SCALE GENOMIC DNA]</scope>
    <source>
        <strain evidence="3 4">UCD-FST 08-225</strain>
    </source>
</reference>
<feature type="compositionally biased region" description="Low complexity" evidence="1">
    <location>
        <begin position="113"/>
        <end position="131"/>
    </location>
</feature>
<feature type="compositionally biased region" description="Polar residues" evidence="1">
    <location>
        <begin position="91"/>
        <end position="103"/>
    </location>
</feature>
<dbReference type="SUPFAM" id="SSF54277">
    <property type="entry name" value="CAD &amp; PB1 domains"/>
    <property type="match status" value="1"/>
</dbReference>
<feature type="region of interest" description="Disordered" evidence="1">
    <location>
        <begin position="75"/>
        <end position="131"/>
    </location>
</feature>
<feature type="compositionally biased region" description="Basic and acidic residues" evidence="1">
    <location>
        <begin position="281"/>
        <end position="296"/>
    </location>
</feature>
<dbReference type="OrthoDB" id="1594986at2759"/>
<feature type="compositionally biased region" description="Low complexity" evidence="1">
    <location>
        <begin position="147"/>
        <end position="159"/>
    </location>
</feature>
<feature type="region of interest" description="Disordered" evidence="1">
    <location>
        <begin position="144"/>
        <end position="174"/>
    </location>
</feature>
<feature type="compositionally biased region" description="Low complexity" evidence="1">
    <location>
        <begin position="387"/>
        <end position="397"/>
    </location>
</feature>
<organism evidence="3 4">
    <name type="scientific">Rhodotorula diobovata</name>
    <dbReference type="NCBI Taxonomy" id="5288"/>
    <lineage>
        <taxon>Eukaryota</taxon>
        <taxon>Fungi</taxon>
        <taxon>Dikarya</taxon>
        <taxon>Basidiomycota</taxon>
        <taxon>Pucciniomycotina</taxon>
        <taxon>Microbotryomycetes</taxon>
        <taxon>Sporidiobolales</taxon>
        <taxon>Sporidiobolaceae</taxon>
        <taxon>Rhodotorula</taxon>
    </lineage>
</organism>
<evidence type="ECO:0000313" key="3">
    <source>
        <dbReference type="EMBL" id="TNY19493.1"/>
    </source>
</evidence>
<dbReference type="InterPro" id="IPR053793">
    <property type="entry name" value="PB1-like"/>
</dbReference>
<feature type="region of interest" description="Disordered" evidence="1">
    <location>
        <begin position="281"/>
        <end position="430"/>
    </location>
</feature>
<name>A0A5C5FRP3_9BASI</name>